<dbReference type="PANTHER" id="PTHR36757:SF1">
    <property type="entry name" value="GENOME ASSEMBLY, CHROMOSOME: A04"/>
    <property type="match status" value="1"/>
</dbReference>
<dbReference type="OrthoDB" id="1923860at2759"/>
<reference evidence="3" key="1">
    <citation type="journal article" date="2018" name="Gigascience">
        <title>Genome assembly of the Pink Ipe (Handroanthus impetiginosus, Bignoniaceae), a highly valued, ecologically keystone Neotropical timber forest tree.</title>
        <authorList>
            <person name="Silva-Junior O.B."/>
            <person name="Grattapaglia D."/>
            <person name="Novaes E."/>
            <person name="Collevatti R.G."/>
        </authorList>
    </citation>
    <scope>NUCLEOTIDE SEQUENCE [LARGE SCALE GENOMIC DNA]</scope>
    <source>
        <strain evidence="3">cv. UFG-1</strain>
    </source>
</reference>
<dbReference type="Proteomes" id="UP000231279">
    <property type="component" value="Unassembled WGS sequence"/>
</dbReference>
<protein>
    <submittedName>
        <fullName evidence="2">Uncharacterized protein</fullName>
    </submittedName>
</protein>
<feature type="compositionally biased region" description="Polar residues" evidence="1">
    <location>
        <begin position="189"/>
        <end position="199"/>
    </location>
</feature>
<evidence type="ECO:0000313" key="2">
    <source>
        <dbReference type="EMBL" id="PIN06949.1"/>
    </source>
</evidence>
<comment type="caution">
    <text evidence="2">The sequence shown here is derived from an EMBL/GenBank/DDBJ whole genome shotgun (WGS) entry which is preliminary data.</text>
</comment>
<accession>A0A2G9GNT0</accession>
<feature type="region of interest" description="Disordered" evidence="1">
    <location>
        <begin position="187"/>
        <end position="213"/>
    </location>
</feature>
<dbReference type="PANTHER" id="PTHR36757">
    <property type="entry name" value="BNAANNG22500D PROTEIN"/>
    <property type="match status" value="1"/>
</dbReference>
<keyword evidence="3" id="KW-1185">Reference proteome</keyword>
<sequence length="252" mass="28325">MAVDVCSEISSPRISFSHDLKELDFVPVEQSRQSDLFLLNPTIDFDFCIKTEEISPADELFANGKILPVQIKNIAPPKVIYPISAHSNPENTLKKIEFQNDNTKKKRLIEFLSFDTDEEEDQKPITKPFWQFRRSSSVNCDNGRANGLLRSLNFLTRSNSTGSVPIPKQSGFPKVMQKQRSLKEEAINCGNSSGPSFNPYTKKPSLKNSTSSKSYGNGVRINPVLHIPPTYTVSFFGIGSLFCSKKSKKKRK</sequence>
<gene>
    <name evidence="2" type="ORF">CDL12_20492</name>
</gene>
<organism evidence="2 3">
    <name type="scientific">Handroanthus impetiginosus</name>
    <dbReference type="NCBI Taxonomy" id="429701"/>
    <lineage>
        <taxon>Eukaryota</taxon>
        <taxon>Viridiplantae</taxon>
        <taxon>Streptophyta</taxon>
        <taxon>Embryophyta</taxon>
        <taxon>Tracheophyta</taxon>
        <taxon>Spermatophyta</taxon>
        <taxon>Magnoliopsida</taxon>
        <taxon>eudicotyledons</taxon>
        <taxon>Gunneridae</taxon>
        <taxon>Pentapetalae</taxon>
        <taxon>asterids</taxon>
        <taxon>lamiids</taxon>
        <taxon>Lamiales</taxon>
        <taxon>Bignoniaceae</taxon>
        <taxon>Crescentiina</taxon>
        <taxon>Tabebuia alliance</taxon>
        <taxon>Handroanthus</taxon>
    </lineage>
</organism>
<name>A0A2G9GNT0_9LAMI</name>
<evidence type="ECO:0000313" key="3">
    <source>
        <dbReference type="Proteomes" id="UP000231279"/>
    </source>
</evidence>
<proteinExistence type="predicted"/>
<dbReference type="STRING" id="429701.A0A2G9GNT0"/>
<dbReference type="EMBL" id="NKXS01004269">
    <property type="protein sequence ID" value="PIN06949.1"/>
    <property type="molecule type" value="Genomic_DNA"/>
</dbReference>
<dbReference type="AlphaFoldDB" id="A0A2G9GNT0"/>
<evidence type="ECO:0000256" key="1">
    <source>
        <dbReference type="SAM" id="MobiDB-lite"/>
    </source>
</evidence>